<name>A0AAD8QEM3_LOLMU</name>
<gene>
    <name evidence="2" type="ORF">QYE76_008355</name>
</gene>
<dbReference type="Proteomes" id="UP001231189">
    <property type="component" value="Unassembled WGS sequence"/>
</dbReference>
<dbReference type="EMBL" id="JAUUTY010000491">
    <property type="protein sequence ID" value="KAK1601185.1"/>
    <property type="molecule type" value="Genomic_DNA"/>
</dbReference>
<feature type="coiled-coil region" evidence="1">
    <location>
        <begin position="49"/>
        <end position="76"/>
    </location>
</feature>
<evidence type="ECO:0000256" key="1">
    <source>
        <dbReference type="SAM" id="Coils"/>
    </source>
</evidence>
<keyword evidence="3" id="KW-1185">Reference proteome</keyword>
<feature type="coiled-coil region" evidence="1">
    <location>
        <begin position="105"/>
        <end position="153"/>
    </location>
</feature>
<keyword evidence="1" id="KW-0175">Coiled coil</keyword>
<reference evidence="2" key="1">
    <citation type="submission" date="2023-07" db="EMBL/GenBank/DDBJ databases">
        <title>A chromosome-level genome assembly of Lolium multiflorum.</title>
        <authorList>
            <person name="Chen Y."/>
            <person name="Copetti D."/>
            <person name="Kolliker R."/>
            <person name="Studer B."/>
        </authorList>
    </citation>
    <scope>NUCLEOTIDE SEQUENCE</scope>
    <source>
        <strain evidence="2">02402/16</strain>
        <tissue evidence="2">Leaf</tissue>
    </source>
</reference>
<protein>
    <submittedName>
        <fullName evidence="2">Uncharacterized protein</fullName>
    </submittedName>
</protein>
<organism evidence="2 3">
    <name type="scientific">Lolium multiflorum</name>
    <name type="common">Italian ryegrass</name>
    <name type="synonym">Lolium perenne subsp. multiflorum</name>
    <dbReference type="NCBI Taxonomy" id="4521"/>
    <lineage>
        <taxon>Eukaryota</taxon>
        <taxon>Viridiplantae</taxon>
        <taxon>Streptophyta</taxon>
        <taxon>Embryophyta</taxon>
        <taxon>Tracheophyta</taxon>
        <taxon>Spermatophyta</taxon>
        <taxon>Magnoliopsida</taxon>
        <taxon>Liliopsida</taxon>
        <taxon>Poales</taxon>
        <taxon>Poaceae</taxon>
        <taxon>BOP clade</taxon>
        <taxon>Pooideae</taxon>
        <taxon>Poodae</taxon>
        <taxon>Poeae</taxon>
        <taxon>Poeae Chloroplast Group 2 (Poeae type)</taxon>
        <taxon>Loliodinae</taxon>
        <taxon>Loliinae</taxon>
        <taxon>Lolium</taxon>
    </lineage>
</organism>
<evidence type="ECO:0000313" key="3">
    <source>
        <dbReference type="Proteomes" id="UP001231189"/>
    </source>
</evidence>
<accession>A0AAD8QEM3</accession>
<comment type="caution">
    <text evidence="2">The sequence shown here is derived from an EMBL/GenBank/DDBJ whole genome shotgun (WGS) entry which is preliminary data.</text>
</comment>
<sequence length="167" mass="19778">MESPPSLYSVLDDETENQEELATIKELYKVRCTLRCDALVKFDFLMDSLKEKDESIEELEYHLNDKERRFNLLRQELKTERCISQGLEQQIETFELDKVKDLETIERAQLLAQELDASKKELEVAHASLTRDLDHLERANKLAKDELKNLERTMTYFKKPTKRLLDQ</sequence>
<evidence type="ECO:0000313" key="2">
    <source>
        <dbReference type="EMBL" id="KAK1601185.1"/>
    </source>
</evidence>
<proteinExistence type="predicted"/>
<dbReference type="AlphaFoldDB" id="A0AAD8QEM3"/>